<reference evidence="1 2" key="1">
    <citation type="submission" date="2017-07" db="EMBL/GenBank/DDBJ databases">
        <title>Phylogenetic study on the rhizospheric bacterium Ochrobactrum sp. A44.</title>
        <authorList>
            <person name="Krzyzanowska D.M."/>
            <person name="Ossowicki A."/>
            <person name="Rajewska M."/>
            <person name="Maciag T."/>
            <person name="Kaczynski Z."/>
            <person name="Czerwicka M."/>
            <person name="Jafra S."/>
        </authorList>
    </citation>
    <scope>NUCLEOTIDE SEQUENCE [LARGE SCALE GENOMIC DNA]</scope>
    <source>
        <strain evidence="1 2">OgA9a</strain>
    </source>
</reference>
<organism evidence="1 2">
    <name type="scientific">Brucella grignonensis</name>
    <dbReference type="NCBI Taxonomy" id="94627"/>
    <lineage>
        <taxon>Bacteria</taxon>
        <taxon>Pseudomonadati</taxon>
        <taxon>Pseudomonadota</taxon>
        <taxon>Alphaproteobacteria</taxon>
        <taxon>Hyphomicrobiales</taxon>
        <taxon>Brucellaceae</taxon>
        <taxon>Brucella/Ochrobactrum group</taxon>
        <taxon>Brucella</taxon>
    </lineage>
</organism>
<dbReference type="Proteomes" id="UP000216478">
    <property type="component" value="Unassembled WGS sequence"/>
</dbReference>
<keyword evidence="2" id="KW-1185">Reference proteome</keyword>
<dbReference type="AlphaFoldDB" id="A0A256F7V4"/>
<name>A0A256F7V4_9HYPH</name>
<dbReference type="EMBL" id="NNRL01000163">
    <property type="protein sequence ID" value="OYR10511.1"/>
    <property type="molecule type" value="Genomic_DNA"/>
</dbReference>
<evidence type="ECO:0008006" key="3">
    <source>
        <dbReference type="Google" id="ProtNLM"/>
    </source>
</evidence>
<accession>A0A256F7V4</accession>
<evidence type="ECO:0000313" key="1">
    <source>
        <dbReference type="EMBL" id="OYR10511.1"/>
    </source>
</evidence>
<proteinExistence type="predicted"/>
<protein>
    <recommendedName>
        <fullName evidence="3">DUF2946 domain-containing protein</fullName>
    </recommendedName>
</protein>
<evidence type="ECO:0000313" key="2">
    <source>
        <dbReference type="Proteomes" id="UP000216478"/>
    </source>
</evidence>
<comment type="caution">
    <text evidence="1">The sequence shown here is derived from an EMBL/GenBank/DDBJ whole genome shotgun (WGS) entry which is preliminary data.</text>
</comment>
<gene>
    <name evidence="1" type="ORF">CEV33_1973</name>
</gene>
<sequence length="154" mass="16430">MTLGKDGWLGIDKVNPEGALGLNRRTVQLQATLAIRILSVLALMLVAFGHKPVALASPERLLLAQYVLPDGSYPVLCITDHAIDHDSHDGDQHVHNNNICDACRISSAFLCPTPAPSTGATINIATADIITPSEPILRLQTYPPQAPPQAPPFA</sequence>